<dbReference type="InterPro" id="IPR028082">
    <property type="entry name" value="Peripla_BP_I"/>
</dbReference>
<evidence type="ECO:0000256" key="3">
    <source>
        <dbReference type="SAM" id="SignalP"/>
    </source>
</evidence>
<name>A0A6N6NB62_9BACT</name>
<reference evidence="5 6" key="1">
    <citation type="journal article" date="2017" name="Int. J. Syst. Evol. Microbiol.">
        <title>Desulfovibrio senegalensis sp. nov., a mesophilic sulfate reducer isolated from marine sediment.</title>
        <authorList>
            <person name="Thioye A."/>
            <person name="Gam Z.B.A."/>
            <person name="Mbengue M."/>
            <person name="Cayol J.L."/>
            <person name="Joseph-Bartoli M."/>
            <person name="Toure-Kane C."/>
            <person name="Labat M."/>
        </authorList>
    </citation>
    <scope>NUCLEOTIDE SEQUENCE [LARGE SCALE GENOMIC DNA]</scope>
    <source>
        <strain evidence="5 6">DSM 101509</strain>
    </source>
</reference>
<comment type="caution">
    <text evidence="5">The sequence shown here is derived from an EMBL/GenBank/DDBJ whole genome shotgun (WGS) entry which is preliminary data.</text>
</comment>
<dbReference type="InterPro" id="IPR028081">
    <property type="entry name" value="Leu-bd"/>
</dbReference>
<feature type="domain" description="Leucine-binding protein" evidence="4">
    <location>
        <begin position="27"/>
        <end position="394"/>
    </location>
</feature>
<accession>A0A6N6NB62</accession>
<gene>
    <name evidence="5" type="ORF">F8A88_01020</name>
</gene>
<dbReference type="AlphaFoldDB" id="A0A6N6NB62"/>
<dbReference type="Pfam" id="PF13458">
    <property type="entry name" value="Peripla_BP_6"/>
    <property type="match status" value="1"/>
</dbReference>
<keyword evidence="2 3" id="KW-0732">Signal</keyword>
<feature type="chain" id="PRO_5027038279" evidence="3">
    <location>
        <begin position="20"/>
        <end position="409"/>
    </location>
</feature>
<evidence type="ECO:0000256" key="1">
    <source>
        <dbReference type="ARBA" id="ARBA00010062"/>
    </source>
</evidence>
<dbReference type="CDD" id="cd19978">
    <property type="entry name" value="PBP1_ABC_ligand_binding-like"/>
    <property type="match status" value="1"/>
</dbReference>
<dbReference type="EMBL" id="WAIE01000001">
    <property type="protein sequence ID" value="KAB1443837.1"/>
    <property type="molecule type" value="Genomic_DNA"/>
</dbReference>
<sequence>MVALLWCGLLSSFPGSAHAAGGSASDIVLGMSAPFSGSSRGLGIELYRGARAYFDYVNSRGGVQGRKVRILALDDGYNPRPALQNTIRFMDDKSVLCLFGYVGTPTVTRVLPLLKAAERDGKLLFFPFTGAQPQREAPYDRFVFNLRASYRQELSALVNKFSLIGLRRIAIFYQNDAYGRSGWDGLRRGLAAHRLGIVSEATYRRGAVASESMREQVQIVMEGHPDAIVVVGSYMASAAFIRDARSMGVHVPIANISFSASENLLRTLKRLGKGCGRDLTGDLINTQVVPYYRDEHFESVRLYRSLMAGGVPLPEVAEEGYVSPGLSDVSLEGFLDAVVMTEILRRFLDDPQRSLIHAVEGLHDYDAGIDATVTFGQTRHQGLSRVYFTTVRQGRFVSLEGEGWRQWQK</sequence>
<evidence type="ECO:0000256" key="2">
    <source>
        <dbReference type="ARBA" id="ARBA00022729"/>
    </source>
</evidence>
<dbReference type="OrthoDB" id="9777352at2"/>
<proteinExistence type="inferred from homology"/>
<keyword evidence="6" id="KW-1185">Reference proteome</keyword>
<dbReference type="PANTHER" id="PTHR47235:SF1">
    <property type="entry name" value="BLR6548 PROTEIN"/>
    <property type="match status" value="1"/>
</dbReference>
<dbReference type="SUPFAM" id="SSF53822">
    <property type="entry name" value="Periplasmic binding protein-like I"/>
    <property type="match status" value="1"/>
</dbReference>
<dbReference type="Gene3D" id="3.40.50.2300">
    <property type="match status" value="2"/>
</dbReference>
<evidence type="ECO:0000259" key="4">
    <source>
        <dbReference type="Pfam" id="PF13458"/>
    </source>
</evidence>
<feature type="signal peptide" evidence="3">
    <location>
        <begin position="1"/>
        <end position="19"/>
    </location>
</feature>
<evidence type="ECO:0000313" key="5">
    <source>
        <dbReference type="EMBL" id="KAB1443837.1"/>
    </source>
</evidence>
<comment type="similarity">
    <text evidence="1">Belongs to the leucine-binding protein family.</text>
</comment>
<dbReference type="Proteomes" id="UP000438699">
    <property type="component" value="Unassembled WGS sequence"/>
</dbReference>
<evidence type="ECO:0000313" key="6">
    <source>
        <dbReference type="Proteomes" id="UP000438699"/>
    </source>
</evidence>
<dbReference type="PANTHER" id="PTHR47235">
    <property type="entry name" value="BLR6548 PROTEIN"/>
    <property type="match status" value="1"/>
</dbReference>
<organism evidence="5 6">
    <name type="scientific">Pseudodesulfovibrio senegalensis</name>
    <dbReference type="NCBI Taxonomy" id="1721087"/>
    <lineage>
        <taxon>Bacteria</taxon>
        <taxon>Pseudomonadati</taxon>
        <taxon>Thermodesulfobacteriota</taxon>
        <taxon>Desulfovibrionia</taxon>
        <taxon>Desulfovibrionales</taxon>
        <taxon>Desulfovibrionaceae</taxon>
    </lineage>
</organism>
<protein>
    <submittedName>
        <fullName evidence="5">ABC transporter substrate-binding protein</fullName>
    </submittedName>
</protein>